<keyword evidence="2" id="KW-1185">Reference proteome</keyword>
<dbReference type="RefSeq" id="WP_105742969.1">
    <property type="nucleotide sequence ID" value="NZ_PVBR01000012.1"/>
</dbReference>
<sequence>MAETPNFKVPLPNPSGIQREEVQKIADALTAFDEAVKQISDERQARAEKGQANGYAGLDENAVVPDSQLQERLLQEFLDDRFARRTAPTIQTSLTVEGTMSATGAITSAGSPVLTQAMRGAADGVAPLGADTKIPEAYLPAVAITDTYVVSSQAQMLALNVQRGDIAVRSDINKCFVLARSPATSFANWVELRTPSDAVLSVAGRTGAVALVIGDIGGLQAALNAKLNLTGGTITGSLTTTGNAFQVKNNGNRHFWFTDADGNEKGLLYSDTASGAMRIRVAGSRYFNFNTNGEFEVNSLRAASGTITNFSASTVSSTGNITAKRSDLGGARLVVAGGTPGRVEFLKPDGTRAGYIGHASGTRISHFADNGFIGHRFNGDIVVQGRVHAADGDAYLNTDGNVVGSGWSDWGSTNAKAAISARIELRAREFADDRKAAAIAAIMPTITGITTNGVGCVAILKGNGPLGSIAPNTIIAGSSLIPVAGTALGGNGGSYSLYTPSGTWRYLGPAYNDTSSSSVLAGLFRRIA</sequence>
<organism evidence="1 2">
    <name type="scientific">Phyllobacterium phragmitis</name>
    <dbReference type="NCBI Taxonomy" id="2670329"/>
    <lineage>
        <taxon>Bacteria</taxon>
        <taxon>Pseudomonadati</taxon>
        <taxon>Pseudomonadota</taxon>
        <taxon>Alphaproteobacteria</taxon>
        <taxon>Hyphomicrobiales</taxon>
        <taxon>Phyllobacteriaceae</taxon>
        <taxon>Phyllobacterium</taxon>
    </lineage>
</organism>
<dbReference type="EMBL" id="PVBR01000012">
    <property type="protein sequence ID" value="PRD42330.1"/>
    <property type="molecule type" value="Genomic_DNA"/>
</dbReference>
<name>A0A2S9IP93_9HYPH</name>
<gene>
    <name evidence="1" type="ORF">C5748_16160</name>
</gene>
<proteinExistence type="predicted"/>
<dbReference type="AlphaFoldDB" id="A0A2S9IP93"/>
<comment type="caution">
    <text evidence="1">The sequence shown here is derived from an EMBL/GenBank/DDBJ whole genome shotgun (WGS) entry which is preliminary data.</text>
</comment>
<dbReference type="Proteomes" id="UP000239434">
    <property type="component" value="Unassembled WGS sequence"/>
</dbReference>
<accession>A0A2S9IP93</accession>
<evidence type="ECO:0000313" key="2">
    <source>
        <dbReference type="Proteomes" id="UP000239434"/>
    </source>
</evidence>
<reference evidence="1 2" key="1">
    <citation type="submission" date="2018-02" db="EMBL/GenBank/DDBJ databases">
        <title>The draft genome of Phyllobacterium sp. 1N-3.</title>
        <authorList>
            <person name="Liu L."/>
            <person name="Li L."/>
            <person name="Zhang X."/>
            <person name="Wang T."/>
            <person name="Liang L."/>
        </authorList>
    </citation>
    <scope>NUCLEOTIDE SEQUENCE [LARGE SCALE GENOMIC DNA]</scope>
    <source>
        <strain evidence="1 2">1N-3</strain>
    </source>
</reference>
<protein>
    <submittedName>
        <fullName evidence="1">Uncharacterized protein</fullName>
    </submittedName>
</protein>
<evidence type="ECO:0000313" key="1">
    <source>
        <dbReference type="EMBL" id="PRD42330.1"/>
    </source>
</evidence>